<evidence type="ECO:0000259" key="1">
    <source>
        <dbReference type="Pfam" id="PF01937"/>
    </source>
</evidence>
<dbReference type="InterPro" id="IPR014444">
    <property type="entry name" value="PH1575-like"/>
</dbReference>
<dbReference type="EMBL" id="CP034928">
    <property type="protein sequence ID" value="QAA77057.1"/>
    <property type="molecule type" value="Genomic_DNA"/>
</dbReference>
<dbReference type="PIRSF" id="PIRSF006593">
    <property type="entry name" value="UCP006593"/>
    <property type="match status" value="1"/>
</dbReference>
<evidence type="ECO:0000313" key="2">
    <source>
        <dbReference type="EMBL" id="QAA77057.1"/>
    </source>
</evidence>
<dbReference type="Gene3D" id="3.40.50.10880">
    <property type="entry name" value="Uncharacterised protein PF01937, DUF89, domain 3"/>
    <property type="match status" value="1"/>
</dbReference>
<feature type="domain" description="Damage-control phosphatase ARMT1-like metal-binding" evidence="1">
    <location>
        <begin position="3"/>
        <end position="276"/>
    </location>
</feature>
<accession>A0A410FVG1</accession>
<dbReference type="InterPro" id="IPR036075">
    <property type="entry name" value="ARMT-1-like_metal-bd_sf"/>
</dbReference>
<name>A0A410FVG1_BIPS1</name>
<proteinExistence type="predicted"/>
<reference evidence="3" key="1">
    <citation type="submission" date="2018-12" db="EMBL/GenBank/DDBJ databases">
        <title>Complete genome sequence of an uncultured bacterium of the candidate phylum Bipolaricaulota.</title>
        <authorList>
            <person name="Kadnikov V.V."/>
            <person name="Mardanov A.V."/>
            <person name="Beletsky A.V."/>
            <person name="Frank Y.A."/>
            <person name="Karnachuk O.V."/>
            <person name="Ravin N.V."/>
        </authorList>
    </citation>
    <scope>NUCLEOTIDE SEQUENCE [LARGE SCALE GENOMIC DNA]</scope>
</reference>
<evidence type="ECO:0000313" key="3">
    <source>
        <dbReference type="Proteomes" id="UP000287233"/>
    </source>
</evidence>
<gene>
    <name evidence="2" type="ORF">BIP78_1291</name>
</gene>
<dbReference type="InterPro" id="IPR002791">
    <property type="entry name" value="ARMT1-like_metal-bd"/>
</dbReference>
<dbReference type="Gene3D" id="1.10.285.20">
    <property type="entry name" value="Uncharacterised protein PF01937, DUF89, domain 2"/>
    <property type="match status" value="1"/>
</dbReference>
<protein>
    <submittedName>
        <fullName evidence="2">DUF89 protein CxxC subfamily</fullName>
    </submittedName>
</protein>
<sequence>MHTYPDCIPCILRASAGGARLTGAPDPVTWLIVTQGARLAASWDRLLPPILLGAEVGRLLRQVLRAADPYLAEKRAANAAALSRYPRWKDEVARAPDPLFHALQLAAAGNSLDLGLHARLDGTEVDAAAAVPFGRNDYAAFCRQLDGARAVLYLADNAGEIVLDRILIEELVGRGKRVTVAVRGSPTLNDATADDAEAVGLGTIAEVITTGSDVPGVFLDECSAAFRRRFRSADLILSKGMGNFEGLSQTEAPLFFLFQAKCYPVAQEAGVPAGSLVLLQQHG</sequence>
<dbReference type="KEGG" id="bih:BIP78_1291"/>
<dbReference type="Proteomes" id="UP000287233">
    <property type="component" value="Chromosome"/>
</dbReference>
<dbReference type="SUPFAM" id="SSF111321">
    <property type="entry name" value="AF1104-like"/>
    <property type="match status" value="1"/>
</dbReference>
<dbReference type="AlphaFoldDB" id="A0A410FVG1"/>
<organism evidence="2 3">
    <name type="scientific">Bipolaricaulis sibiricus</name>
    <dbReference type="NCBI Taxonomy" id="2501609"/>
    <lineage>
        <taxon>Bacteria</taxon>
        <taxon>Candidatus Bipolaricaulota</taxon>
        <taxon>Candidatus Bipolaricaulia</taxon>
        <taxon>Candidatus Bipolaricaulales</taxon>
        <taxon>Candidatus Bipolaricaulaceae</taxon>
        <taxon>Candidatus Bipolaricaulis</taxon>
    </lineage>
</organism>
<dbReference type="Pfam" id="PF01937">
    <property type="entry name" value="ARMT1-like_dom"/>
    <property type="match status" value="1"/>
</dbReference>